<comment type="caution">
    <text evidence="4">The sequence shown here is derived from an EMBL/GenBank/DDBJ whole genome shotgun (WGS) entry which is preliminary data.</text>
</comment>
<gene>
    <name evidence="4" type="ORF">S01H1_49813</name>
</gene>
<organism evidence="4">
    <name type="scientific">marine sediment metagenome</name>
    <dbReference type="NCBI Taxonomy" id="412755"/>
    <lineage>
        <taxon>unclassified sequences</taxon>
        <taxon>metagenomes</taxon>
        <taxon>ecological metagenomes</taxon>
    </lineage>
</organism>
<feature type="domain" description="Aconitase A/isopropylmalate dehydratase small subunit swivel" evidence="3">
    <location>
        <begin position="39"/>
        <end position="101"/>
    </location>
</feature>
<sequence>MKYMGKAHKFGDNINTDEVIPARYLNTKDPAQLGAHCMEGADKNFARKVKKGDFLVAGKNFGCGSSREHTSIAIKACGISCVIAESFARIFYRNAINTGLPIIASKEASRDIKQSDTIIADTKKGLIKNTTKKKTYTS</sequence>
<dbReference type="SUPFAM" id="SSF52016">
    <property type="entry name" value="LeuD/IlvD-like"/>
    <property type="match status" value="1"/>
</dbReference>
<evidence type="ECO:0000256" key="2">
    <source>
        <dbReference type="ARBA" id="ARBA00023239"/>
    </source>
</evidence>
<evidence type="ECO:0000313" key="4">
    <source>
        <dbReference type="EMBL" id="GAG25232.1"/>
    </source>
</evidence>
<protein>
    <recommendedName>
        <fullName evidence="3">Aconitase A/isopropylmalate dehydratase small subunit swivel domain-containing protein</fullName>
    </recommendedName>
</protein>
<dbReference type="PANTHER" id="PTHR43345:SF2">
    <property type="entry name" value="3-ISOPROPYLMALATE DEHYDRATASE SMALL SUBUNIT 1"/>
    <property type="match status" value="1"/>
</dbReference>
<evidence type="ECO:0000259" key="3">
    <source>
        <dbReference type="Pfam" id="PF00694"/>
    </source>
</evidence>
<dbReference type="PANTHER" id="PTHR43345">
    <property type="entry name" value="3-ISOPROPYLMALATE DEHYDRATASE SMALL SUBUNIT 2-RELATED-RELATED"/>
    <property type="match status" value="1"/>
</dbReference>
<name>X0WPS8_9ZZZZ</name>
<feature type="non-terminal residue" evidence="4">
    <location>
        <position position="138"/>
    </location>
</feature>
<reference evidence="4" key="1">
    <citation type="journal article" date="2014" name="Front. Microbiol.">
        <title>High frequency of phylogenetically diverse reductive dehalogenase-homologous genes in deep subseafloor sedimentary metagenomes.</title>
        <authorList>
            <person name="Kawai M."/>
            <person name="Futagami T."/>
            <person name="Toyoda A."/>
            <person name="Takaki Y."/>
            <person name="Nishi S."/>
            <person name="Hori S."/>
            <person name="Arai W."/>
            <person name="Tsubouchi T."/>
            <person name="Morono Y."/>
            <person name="Uchiyama I."/>
            <person name="Ito T."/>
            <person name="Fujiyama A."/>
            <person name="Inagaki F."/>
            <person name="Takami H."/>
        </authorList>
    </citation>
    <scope>NUCLEOTIDE SEQUENCE</scope>
    <source>
        <strain evidence="4">Expedition CK06-06</strain>
    </source>
</reference>
<dbReference type="InterPro" id="IPR033940">
    <property type="entry name" value="IPMI_Swivel"/>
</dbReference>
<dbReference type="EMBL" id="BARS01032064">
    <property type="protein sequence ID" value="GAG25232.1"/>
    <property type="molecule type" value="Genomic_DNA"/>
</dbReference>
<dbReference type="CDD" id="cd01577">
    <property type="entry name" value="IPMI_Swivel"/>
    <property type="match status" value="1"/>
</dbReference>
<dbReference type="Pfam" id="PF00694">
    <property type="entry name" value="Aconitase_C"/>
    <property type="match status" value="1"/>
</dbReference>
<dbReference type="InterPro" id="IPR011827">
    <property type="entry name" value="LeuD_type2/HacB/DmdB"/>
</dbReference>
<comment type="similarity">
    <text evidence="1">Belongs to the LeuD family. LeuD type 2 subfamily.</text>
</comment>
<dbReference type="GO" id="GO:0016836">
    <property type="term" value="F:hydro-lyase activity"/>
    <property type="evidence" value="ECO:0007669"/>
    <property type="project" value="InterPro"/>
</dbReference>
<dbReference type="AlphaFoldDB" id="X0WPS8"/>
<evidence type="ECO:0000256" key="1">
    <source>
        <dbReference type="ARBA" id="ARBA00009869"/>
    </source>
</evidence>
<dbReference type="NCBIfam" id="TIGR02087">
    <property type="entry name" value="LEUD_arch"/>
    <property type="match status" value="1"/>
</dbReference>
<dbReference type="InterPro" id="IPR050075">
    <property type="entry name" value="LeuD"/>
</dbReference>
<proteinExistence type="inferred from homology"/>
<dbReference type="InterPro" id="IPR000573">
    <property type="entry name" value="AconitaseA/IPMdHydase_ssu_swvl"/>
</dbReference>
<dbReference type="Gene3D" id="3.20.19.10">
    <property type="entry name" value="Aconitase, domain 4"/>
    <property type="match status" value="1"/>
</dbReference>
<keyword evidence="2" id="KW-0456">Lyase</keyword>
<accession>X0WPS8</accession>
<dbReference type="InterPro" id="IPR015928">
    <property type="entry name" value="Aconitase/3IPM_dehydase_swvl"/>
</dbReference>